<dbReference type="EMBL" id="JAGGLL010000025">
    <property type="protein sequence ID" value="MBP2023237.1"/>
    <property type="molecule type" value="Genomic_DNA"/>
</dbReference>
<name>A0ABS4K629_9CLOT</name>
<dbReference type="RefSeq" id="WP_152513308.1">
    <property type="nucleotide sequence ID" value="NZ_JAGGLL010000025.1"/>
</dbReference>
<protein>
    <submittedName>
        <fullName evidence="1">Erythromycin esterase-like protein</fullName>
    </submittedName>
</protein>
<evidence type="ECO:0000313" key="1">
    <source>
        <dbReference type="EMBL" id="MBP2023237.1"/>
    </source>
</evidence>
<dbReference type="Proteomes" id="UP001519308">
    <property type="component" value="Unassembled WGS sequence"/>
</dbReference>
<organism evidence="1 2">
    <name type="scientific">Clostridium punense</name>
    <dbReference type="NCBI Taxonomy" id="1054297"/>
    <lineage>
        <taxon>Bacteria</taxon>
        <taxon>Bacillati</taxon>
        <taxon>Bacillota</taxon>
        <taxon>Clostridia</taxon>
        <taxon>Eubacteriales</taxon>
        <taxon>Clostridiaceae</taxon>
        <taxon>Clostridium</taxon>
    </lineage>
</organism>
<accession>A0ABS4K629</accession>
<evidence type="ECO:0000313" key="2">
    <source>
        <dbReference type="Proteomes" id="UP001519308"/>
    </source>
</evidence>
<dbReference type="InterPro" id="IPR007815">
    <property type="entry name" value="Emycin_Estase"/>
</dbReference>
<comment type="caution">
    <text evidence="1">The sequence shown here is derived from an EMBL/GenBank/DDBJ whole genome shotgun (WGS) entry which is preliminary data.</text>
</comment>
<sequence length="471" mass="54304">MKSKITMGDKNGGDVMGKFWFKRGVLLSVLISLSVVLAGCWNKADKKSSEESAFSQGEAGKDGALEDKVYSNYLKKNTAALDIEDNDKFSTLKLLEKDTKDKEIFLIGEYHYVKDNSSVQLKLLKYFKQKTNFKYFLCETSYLAAKKYNEYLNTGNEKVITELINTEENLEFWRKFYEYNKTLKEEDKIQVVAPDIGNMDNNLNYLIEVLSLKDLPMDMKGDLTLLKEYKSYIETFSNLEESKSGMEKYVDTYLNENKEKFTKLYKSIESKKASYESILKEDYFGFNYVLKNLKDLIKVQENTINYGKTKDFAEILRIRDLKIAENFNLLYEKLPKGKYFGIWGSAHAYQKEILSKEGVKTNNFAAQLNKEGSSLKGKILTIATFYDNCFTSLSGNSQPLSSYKSNKVMDEVIKSKHTLIKLNNDNSPYSKELKWDFVKEPYGKPEGGVTTDYLQYLIIIKNSESDVIINE</sequence>
<dbReference type="SUPFAM" id="SSF159501">
    <property type="entry name" value="EreA/ChaN-like"/>
    <property type="match status" value="1"/>
</dbReference>
<dbReference type="Gene3D" id="3.30.1870.10">
    <property type="entry name" value="EreA-like, domain 2"/>
    <property type="match status" value="1"/>
</dbReference>
<keyword evidence="2" id="KW-1185">Reference proteome</keyword>
<dbReference type="Pfam" id="PF05139">
    <property type="entry name" value="Erythro_esteras"/>
    <property type="match status" value="1"/>
</dbReference>
<reference evidence="1 2" key="1">
    <citation type="submission" date="2021-03" db="EMBL/GenBank/DDBJ databases">
        <title>Genomic Encyclopedia of Type Strains, Phase IV (KMG-IV): sequencing the most valuable type-strain genomes for metagenomic binning, comparative biology and taxonomic classification.</title>
        <authorList>
            <person name="Goeker M."/>
        </authorList>
    </citation>
    <scope>NUCLEOTIDE SEQUENCE [LARGE SCALE GENOMIC DNA]</scope>
    <source>
        <strain evidence="1 2">DSM 28650</strain>
    </source>
</reference>
<proteinExistence type="predicted"/>
<gene>
    <name evidence="1" type="ORF">J2Z44_003074</name>
</gene>